<feature type="signal peptide" evidence="2">
    <location>
        <begin position="1"/>
        <end position="37"/>
    </location>
</feature>
<reference evidence="5" key="1">
    <citation type="journal article" date="2019" name="Int. J. Syst. Evol. Microbiol.">
        <title>The Global Catalogue of Microorganisms (GCM) 10K type strain sequencing project: providing services to taxonomists for standard genome sequencing and annotation.</title>
        <authorList>
            <consortium name="The Broad Institute Genomics Platform"/>
            <consortium name="The Broad Institute Genome Sequencing Center for Infectious Disease"/>
            <person name="Wu L."/>
            <person name="Ma J."/>
        </authorList>
    </citation>
    <scope>NUCLEOTIDE SEQUENCE [LARGE SCALE GENOMIC DNA]</scope>
    <source>
        <strain evidence="5">KACC 11588</strain>
    </source>
</reference>
<proteinExistence type="predicted"/>
<dbReference type="PANTHER" id="PTHR48081:SF6">
    <property type="entry name" value="PEPTIDASE S9 PROLYL OLIGOPEPTIDASE CATALYTIC DOMAIN-CONTAINING PROTEIN"/>
    <property type="match status" value="1"/>
</dbReference>
<accession>A0ABW0S7Z7</accession>
<name>A0ABW0S7Z7_9RHOB</name>
<evidence type="ECO:0000313" key="5">
    <source>
        <dbReference type="Proteomes" id="UP001596056"/>
    </source>
</evidence>
<dbReference type="InterPro" id="IPR029058">
    <property type="entry name" value="AB_hydrolase_fold"/>
</dbReference>
<dbReference type="SUPFAM" id="SSF53474">
    <property type="entry name" value="alpha/beta-Hydrolases"/>
    <property type="match status" value="1"/>
</dbReference>
<evidence type="ECO:0000256" key="1">
    <source>
        <dbReference type="ARBA" id="ARBA00022801"/>
    </source>
</evidence>
<protein>
    <submittedName>
        <fullName evidence="4">Alpha/beta hydrolase</fullName>
    </submittedName>
</protein>
<comment type="caution">
    <text evidence="4">The sequence shown here is derived from an EMBL/GenBank/DDBJ whole genome shotgun (WGS) entry which is preliminary data.</text>
</comment>
<feature type="chain" id="PRO_5045889140" evidence="2">
    <location>
        <begin position="38"/>
        <end position="341"/>
    </location>
</feature>
<evidence type="ECO:0000313" key="4">
    <source>
        <dbReference type="EMBL" id="MFC5565038.1"/>
    </source>
</evidence>
<keyword evidence="1 4" id="KW-0378">Hydrolase</keyword>
<sequence length="341" mass="35996">MSQDHEAIMTTNRSRLRTRALASVAASVLAASAAAEAPTTQAPHLRVGDTIGDLLAHPALAGFADRTLPWAGRRYDGTMPLGDIAALLPYHSHVDPGSVVDGLNRMIDDVNAGRRVFFDIYPEAQRRADPGLAATGLFFFRGEPGAPFAVVAPGGGFSYVGSVHEGFPYAAEISRHGYNAFVLTYRTGRGGAAATRDLAAALTFLFENAEVLGIGTQDYSLWGSSAGARMAATIGSHGAAGFGGGDLPRPAAVVMAYTGHLDASSDEPPTFVVVGARDGIAPPATMERRVDALRRAGTEVEYHRYETLGHGFGPGIGTEAEGWIAGAVRFWERFIYRHNGP</sequence>
<dbReference type="GO" id="GO:0016787">
    <property type="term" value="F:hydrolase activity"/>
    <property type="evidence" value="ECO:0007669"/>
    <property type="project" value="UniProtKB-KW"/>
</dbReference>
<organism evidence="4 5">
    <name type="scientific">Rubellimicrobium aerolatum</name>
    <dbReference type="NCBI Taxonomy" id="490979"/>
    <lineage>
        <taxon>Bacteria</taxon>
        <taxon>Pseudomonadati</taxon>
        <taxon>Pseudomonadota</taxon>
        <taxon>Alphaproteobacteria</taxon>
        <taxon>Rhodobacterales</taxon>
        <taxon>Roseobacteraceae</taxon>
        <taxon>Rubellimicrobium</taxon>
    </lineage>
</organism>
<dbReference type="InterPro" id="IPR050300">
    <property type="entry name" value="GDXG_lipolytic_enzyme"/>
</dbReference>
<evidence type="ECO:0000259" key="3">
    <source>
        <dbReference type="Pfam" id="PF20434"/>
    </source>
</evidence>
<keyword evidence="2" id="KW-0732">Signal</keyword>
<dbReference type="RefSeq" id="WP_209837005.1">
    <property type="nucleotide sequence ID" value="NZ_JAGGJP010000001.1"/>
</dbReference>
<dbReference type="Pfam" id="PF20434">
    <property type="entry name" value="BD-FAE"/>
    <property type="match status" value="1"/>
</dbReference>
<dbReference type="Proteomes" id="UP001596056">
    <property type="component" value="Unassembled WGS sequence"/>
</dbReference>
<keyword evidence="5" id="KW-1185">Reference proteome</keyword>
<dbReference type="PANTHER" id="PTHR48081">
    <property type="entry name" value="AB HYDROLASE SUPERFAMILY PROTEIN C4A8.06C"/>
    <property type="match status" value="1"/>
</dbReference>
<dbReference type="InterPro" id="IPR049492">
    <property type="entry name" value="BD-FAE-like_dom"/>
</dbReference>
<dbReference type="Gene3D" id="3.40.50.1820">
    <property type="entry name" value="alpha/beta hydrolase"/>
    <property type="match status" value="1"/>
</dbReference>
<gene>
    <name evidence="4" type="ORF">ACFPOC_01210</name>
</gene>
<feature type="domain" description="BD-FAE-like" evidence="3">
    <location>
        <begin position="147"/>
        <end position="237"/>
    </location>
</feature>
<dbReference type="EMBL" id="JBHSNA010000001">
    <property type="protein sequence ID" value="MFC5565038.1"/>
    <property type="molecule type" value="Genomic_DNA"/>
</dbReference>
<evidence type="ECO:0000256" key="2">
    <source>
        <dbReference type="SAM" id="SignalP"/>
    </source>
</evidence>